<evidence type="ECO:0000313" key="5">
    <source>
        <dbReference type="Proteomes" id="UP000270342"/>
    </source>
</evidence>
<reference evidence="4 5" key="1">
    <citation type="submission" date="2018-10" db="EMBL/GenBank/DDBJ databases">
        <title>Robbsia sp. DHC34, isolated from soil.</title>
        <authorList>
            <person name="Gao Z.-H."/>
            <person name="Qiu L.-H."/>
        </authorList>
    </citation>
    <scope>NUCLEOTIDE SEQUENCE [LARGE SCALE GENOMIC DNA]</scope>
    <source>
        <strain evidence="4 5">DHC34</strain>
    </source>
</reference>
<dbReference type="GO" id="GO:0005886">
    <property type="term" value="C:plasma membrane"/>
    <property type="evidence" value="ECO:0007669"/>
    <property type="project" value="UniProtKB-SubCell"/>
</dbReference>
<keyword evidence="2" id="KW-0449">Lipoprotein</keyword>
<dbReference type="InterPro" id="IPR010131">
    <property type="entry name" value="MdtP/NodT-like"/>
</dbReference>
<protein>
    <submittedName>
        <fullName evidence="4">Efflux transporter outer membrane subunit</fullName>
    </submittedName>
</protein>
<name>A0A494Y527_9BURK</name>
<dbReference type="InterPro" id="IPR003423">
    <property type="entry name" value="OMP_efflux"/>
</dbReference>
<dbReference type="Proteomes" id="UP000270342">
    <property type="component" value="Unassembled WGS sequence"/>
</dbReference>
<accession>A0A494Y527</accession>
<keyword evidence="5" id="KW-1185">Reference proteome</keyword>
<dbReference type="PANTHER" id="PTHR30203:SF32">
    <property type="entry name" value="CATION EFFLUX SYSTEM PROTEIN CUSC"/>
    <property type="match status" value="1"/>
</dbReference>
<organism evidence="4 5">
    <name type="scientific">Pararobbsia silviterrae</name>
    <dbReference type="NCBI Taxonomy" id="1792498"/>
    <lineage>
        <taxon>Bacteria</taxon>
        <taxon>Pseudomonadati</taxon>
        <taxon>Pseudomonadota</taxon>
        <taxon>Betaproteobacteria</taxon>
        <taxon>Burkholderiales</taxon>
        <taxon>Burkholderiaceae</taxon>
        <taxon>Pararobbsia</taxon>
    </lineage>
</organism>
<proteinExistence type="inferred from homology"/>
<keyword evidence="2" id="KW-1134">Transmembrane beta strand</keyword>
<dbReference type="AlphaFoldDB" id="A0A494Y527"/>
<feature type="region of interest" description="Disordered" evidence="3">
    <location>
        <begin position="72"/>
        <end position="95"/>
    </location>
</feature>
<dbReference type="GO" id="GO:0015562">
    <property type="term" value="F:efflux transmembrane transporter activity"/>
    <property type="evidence" value="ECO:0007669"/>
    <property type="project" value="InterPro"/>
</dbReference>
<comment type="caution">
    <text evidence="4">The sequence shown here is derived from an EMBL/GenBank/DDBJ whole genome shotgun (WGS) entry which is preliminary data.</text>
</comment>
<dbReference type="PANTHER" id="PTHR30203">
    <property type="entry name" value="OUTER MEMBRANE CATION EFFLUX PROTEIN"/>
    <property type="match status" value="1"/>
</dbReference>
<dbReference type="NCBIfam" id="TIGR01845">
    <property type="entry name" value="outer_NodT"/>
    <property type="match status" value="1"/>
</dbReference>
<evidence type="ECO:0000313" key="4">
    <source>
        <dbReference type="EMBL" id="RKP57788.1"/>
    </source>
</evidence>
<comment type="subcellular location">
    <subcellularLocation>
        <location evidence="2">Cell membrane</location>
        <topology evidence="2">Lipid-anchor</topology>
    </subcellularLocation>
</comment>
<evidence type="ECO:0000256" key="1">
    <source>
        <dbReference type="ARBA" id="ARBA00007613"/>
    </source>
</evidence>
<evidence type="ECO:0000256" key="2">
    <source>
        <dbReference type="RuleBase" id="RU362097"/>
    </source>
</evidence>
<keyword evidence="2" id="KW-0472">Membrane</keyword>
<keyword evidence="2" id="KW-0812">Transmembrane</keyword>
<dbReference type="EMBL" id="RBZU01000002">
    <property type="protein sequence ID" value="RKP57788.1"/>
    <property type="molecule type" value="Genomic_DNA"/>
</dbReference>
<dbReference type="Pfam" id="PF02321">
    <property type="entry name" value="OEP"/>
    <property type="match status" value="2"/>
</dbReference>
<evidence type="ECO:0000256" key="3">
    <source>
        <dbReference type="SAM" id="MobiDB-lite"/>
    </source>
</evidence>
<dbReference type="Gene3D" id="2.20.200.10">
    <property type="entry name" value="Outer membrane efflux proteins (OEP)"/>
    <property type="match status" value="1"/>
</dbReference>
<keyword evidence="2" id="KW-0564">Palmitate</keyword>
<dbReference type="Gene3D" id="1.20.1600.10">
    <property type="entry name" value="Outer membrane efflux proteins (OEP)"/>
    <property type="match status" value="1"/>
</dbReference>
<comment type="similarity">
    <text evidence="1 2">Belongs to the outer membrane factor (OMF) (TC 1.B.17) family.</text>
</comment>
<dbReference type="OrthoDB" id="9770517at2"/>
<gene>
    <name evidence="4" type="ORF">D7S86_07600</name>
</gene>
<sequence>MTARLPSTRIRSMRAALETARRKPVSRRRGLALTLLASLCVSACGTLTHTAWQPPVVDVPEQWHTADAATPATLASTSEPAAPPRPETTDDDANTRTDVDPWWQAFGDADLNRLIERALATSHDLKTAVLNLQAAQFAVDLQHANQMPALSASADLANDHSLHGNRYVSHVDALTASASYVVDFWGALASSTEAAKWEARASAQDVRTAKMSVAATVADDYWLLALLTEQIETSTASVQYDAQTLALTQVRYQSGAITAIDLLSAQQALAIQRAALNALILQSTQTQNALAILIGEAPGEVFAVPSARLMTTLPSVAPGLPAELLGRRPDVRAAEWRTRSALADVDATRASFYPNLTLTGSAGTASDALRNILQNPIGTLAADITAPILNVWTIKAQVGAAQTTYDAAAVAFAKTFEQALCDVENALAARADDQAQVDQWTHALDAARQSEQRVAWQYRTGAVALSNWLDAEQATRTTDAELAGARYALLANQVGLYVALGGR</sequence>
<dbReference type="RefSeq" id="WP_121085107.1">
    <property type="nucleotide sequence ID" value="NZ_RBZU01000002.1"/>
</dbReference>
<dbReference type="SUPFAM" id="SSF56954">
    <property type="entry name" value="Outer membrane efflux proteins (OEP)"/>
    <property type="match status" value="1"/>
</dbReference>